<feature type="region of interest" description="Disordered" evidence="1">
    <location>
        <begin position="32"/>
        <end position="77"/>
    </location>
</feature>
<proteinExistence type="predicted"/>
<reference evidence="2" key="1">
    <citation type="journal article" date="2012" name="Vet. Microbiol.">
        <title>Visna/Maedi virus genetic characterization and serological diagnosis of infection in sheep from a neurological outbreak.</title>
        <authorList>
            <person name="Glaria I."/>
            <person name="Reina R."/>
            <person name="Ramirez H."/>
            <person name="de Andres X."/>
            <person name="Crespo H."/>
            <person name="Jauregui P."/>
            <person name="Salazar E."/>
            <person name="Lujan L."/>
            <person name="Perez M.M."/>
            <person name="Benavides J."/>
            <person name="Perez V."/>
            <person name="Polledo L."/>
            <person name="Garcia-Marin J.F."/>
            <person name="Riezu J.I."/>
            <person name="Borras F."/>
            <person name="Amorena B."/>
            <person name="de Andres D."/>
        </authorList>
    </citation>
    <scope>NUCLEOTIDE SEQUENCE</scope>
    <source>
        <strain evidence="2">697</strain>
    </source>
</reference>
<sequence>MSQQQKKPARVTWKDMEPPLRETWGQVVQELTKRQQEQLEEEEGLITGLQADQRNQIYTGNSGDRSTGGSGGKSKKRRGWYKWLRRLKAREKNIPAQFYPDMEGINDGMENLNLEHGLEKNPLYDVVTSSGAAAVVGGEWKNWRTPEQK</sequence>
<organism evidence="2">
    <name type="scientific">Visna-maedi virus</name>
    <dbReference type="NCBI Taxonomy" id="2169971"/>
    <lineage>
        <taxon>Viruses</taxon>
        <taxon>Riboviria</taxon>
        <taxon>Pararnavirae</taxon>
        <taxon>Artverviricota</taxon>
        <taxon>Revtraviricetes</taxon>
        <taxon>Ortervirales</taxon>
        <taxon>Retroviridae</taxon>
        <taxon>Orthoretrovirinae</taxon>
        <taxon>Lentivirus</taxon>
        <taxon>Lentivirus ovivismae</taxon>
    </lineage>
</organism>
<dbReference type="EMBL" id="HQ848062">
    <property type="protein sequence ID" value="AEB21189.1"/>
    <property type="molecule type" value="Genomic_DNA"/>
</dbReference>
<evidence type="ECO:0000256" key="1">
    <source>
        <dbReference type="SAM" id="MobiDB-lite"/>
    </source>
</evidence>
<protein>
    <submittedName>
        <fullName evidence="2">Rev protein</fullName>
    </submittedName>
</protein>
<name>F5BDA2_9RETR</name>
<accession>F5BDA2</accession>
<evidence type="ECO:0000313" key="2">
    <source>
        <dbReference type="EMBL" id="AEB21189.1"/>
    </source>
</evidence>